<evidence type="ECO:0000256" key="2">
    <source>
        <dbReference type="SAM" id="SignalP"/>
    </source>
</evidence>
<feature type="region of interest" description="Disordered" evidence="1">
    <location>
        <begin position="23"/>
        <end position="59"/>
    </location>
</feature>
<feature type="region of interest" description="Disordered" evidence="1">
    <location>
        <begin position="134"/>
        <end position="228"/>
    </location>
</feature>
<evidence type="ECO:0000313" key="4">
    <source>
        <dbReference type="Proteomes" id="UP000440578"/>
    </source>
</evidence>
<gene>
    <name evidence="3" type="ORF">FJT64_003493</name>
</gene>
<keyword evidence="2" id="KW-0732">Signal</keyword>
<dbReference type="OrthoDB" id="10067217at2759"/>
<dbReference type="EMBL" id="VIIS01001359">
    <property type="protein sequence ID" value="KAF0299524.1"/>
    <property type="molecule type" value="Genomic_DNA"/>
</dbReference>
<dbReference type="AlphaFoldDB" id="A0A6A4VZE0"/>
<feature type="compositionally biased region" description="Low complexity" evidence="1">
    <location>
        <begin position="219"/>
        <end position="228"/>
    </location>
</feature>
<feature type="region of interest" description="Disordered" evidence="1">
    <location>
        <begin position="526"/>
        <end position="549"/>
    </location>
</feature>
<protein>
    <submittedName>
        <fullName evidence="3">Uncharacterized protein</fullName>
    </submittedName>
</protein>
<comment type="caution">
    <text evidence="3">The sequence shown here is derived from an EMBL/GenBank/DDBJ whole genome shotgun (WGS) entry which is preliminary data.</text>
</comment>
<feature type="compositionally biased region" description="Gly residues" evidence="1">
    <location>
        <begin position="665"/>
        <end position="678"/>
    </location>
</feature>
<evidence type="ECO:0000256" key="1">
    <source>
        <dbReference type="SAM" id="MobiDB-lite"/>
    </source>
</evidence>
<feature type="compositionally biased region" description="Low complexity" evidence="1">
    <location>
        <begin position="171"/>
        <end position="182"/>
    </location>
</feature>
<dbReference type="EMBL" id="VIIS01001359">
    <property type="protein sequence ID" value="KAF0299525.1"/>
    <property type="molecule type" value="Genomic_DNA"/>
</dbReference>
<keyword evidence="4" id="KW-1185">Reference proteome</keyword>
<dbReference type="Proteomes" id="UP000440578">
    <property type="component" value="Unassembled WGS sequence"/>
</dbReference>
<feature type="compositionally biased region" description="Low complexity" evidence="1">
    <location>
        <begin position="40"/>
        <end position="59"/>
    </location>
</feature>
<feature type="signal peptide" evidence="2">
    <location>
        <begin position="1"/>
        <end position="16"/>
    </location>
</feature>
<feature type="region of interest" description="Disordered" evidence="1">
    <location>
        <begin position="658"/>
        <end position="688"/>
    </location>
</feature>
<feature type="chain" id="PRO_5036168122" evidence="2">
    <location>
        <begin position="17"/>
        <end position="701"/>
    </location>
</feature>
<organism evidence="3 4">
    <name type="scientific">Amphibalanus amphitrite</name>
    <name type="common">Striped barnacle</name>
    <name type="synonym">Balanus amphitrite</name>
    <dbReference type="NCBI Taxonomy" id="1232801"/>
    <lineage>
        <taxon>Eukaryota</taxon>
        <taxon>Metazoa</taxon>
        <taxon>Ecdysozoa</taxon>
        <taxon>Arthropoda</taxon>
        <taxon>Crustacea</taxon>
        <taxon>Multicrustacea</taxon>
        <taxon>Cirripedia</taxon>
        <taxon>Thoracica</taxon>
        <taxon>Thoracicalcarea</taxon>
        <taxon>Balanomorpha</taxon>
        <taxon>Balanoidea</taxon>
        <taxon>Balanidae</taxon>
        <taxon>Amphibalaninae</taxon>
        <taxon>Amphibalanus</taxon>
    </lineage>
</organism>
<sequence>MLVVASSLSLFPSLTCIWPPHPRSGSYRAKSRRPKKAERPPGAADSPVPAPAAASLAGPPMTPRVTFPLPPAAGFQAVPPQRVVGLVPPPAAVPVPVVHAVARLPYQLEYFTPVCSPGPGPPGVQLVGAPAVGHRAAVQPGPPPQPPRPPPAVYGVPPVQSPPRPGLATTSDLPLPDLSVPPVQSPPRPGQVTTSYLTLPLSDLSVPPVQSPPRPGQAITSLSSSGLGSTGVISSNATSGGRSVAVPVNVNSPSIASKSLTALRQRKQEILHQLEHIVTSADGVEGTATTTTTTAAAAPQPYEASAVPQAATDQAGGTQPTKHYSIWTSSDSFFHALKSSLAEYQSTKSRATNSGPVYSNVRVASNEDEYIPFSSTAEEFAFGPISRTERAGTTPSRPVQVSALSGDTVPTEAVLQQPRPMPGHVLPPSFMQICDPFLYNASGGLQYQLVQTDPCGMHYNTIGHGVLDPPGLQMVHLKPSGDRPSDPLPIARNTEGSLLAAESIRFQNELDSLERKFQDGVKLSQVLSPARHEEPERTTQEEPVSPSSHLEKDLIRELWFIEHGIEEKQKENRLNVRSSHTTSSVSLGHGPLCSTAAVPFAGYSADPFGGARFTPPPVGAGAGAGSAARLYPASDSPLGAAHMYAADGSSLPMSKFGAAPQRPAPGGGLADGRAGWGSGQDDSYPSTSGWGFNGGEFYTSG</sequence>
<reference evidence="3 4" key="1">
    <citation type="submission" date="2019-07" db="EMBL/GenBank/DDBJ databases">
        <title>Draft genome assembly of a fouling barnacle, Amphibalanus amphitrite (Darwin, 1854): The first reference genome for Thecostraca.</title>
        <authorList>
            <person name="Kim W."/>
        </authorList>
    </citation>
    <scope>NUCLEOTIDE SEQUENCE [LARGE SCALE GENOMIC DNA]</scope>
    <source>
        <strain evidence="3">SNU_AA5</strain>
        <tissue evidence="3">Soma without cirri and trophi</tissue>
    </source>
</reference>
<accession>A0A6A4VZE0</accession>
<proteinExistence type="predicted"/>
<feature type="compositionally biased region" description="Basic and acidic residues" evidence="1">
    <location>
        <begin position="530"/>
        <end position="540"/>
    </location>
</feature>
<evidence type="ECO:0000313" key="3">
    <source>
        <dbReference type="EMBL" id="KAF0299525.1"/>
    </source>
</evidence>
<feature type="compositionally biased region" description="Pro residues" evidence="1">
    <location>
        <begin position="140"/>
        <end position="152"/>
    </location>
</feature>
<name>A0A6A4VZE0_AMPAM</name>